<accession>A0A5J4UEM5</accession>
<sequence>DDRLGIEILCEADLMED</sequence>
<dbReference type="EMBL" id="SNRW01017709">
    <property type="protein sequence ID" value="KAA6368065.1"/>
    <property type="molecule type" value="Genomic_DNA"/>
</dbReference>
<protein>
    <submittedName>
        <fullName evidence="1">Uncharacterized protein</fullName>
    </submittedName>
</protein>
<evidence type="ECO:0000313" key="1">
    <source>
        <dbReference type="EMBL" id="KAA6368065.1"/>
    </source>
</evidence>
<proteinExistence type="predicted"/>
<reference evidence="1 2" key="1">
    <citation type="submission" date="2019-03" db="EMBL/GenBank/DDBJ databases">
        <title>Single cell metagenomics reveals metabolic interactions within the superorganism composed of flagellate Streblomastix strix and complex community of Bacteroidetes bacteria on its surface.</title>
        <authorList>
            <person name="Treitli S.C."/>
            <person name="Kolisko M."/>
            <person name="Husnik F."/>
            <person name="Keeling P."/>
            <person name="Hampl V."/>
        </authorList>
    </citation>
    <scope>NUCLEOTIDE SEQUENCE [LARGE SCALE GENOMIC DNA]</scope>
    <source>
        <strain evidence="1">ST1C</strain>
    </source>
</reference>
<gene>
    <name evidence="1" type="ORF">EZS28_036405</name>
</gene>
<name>A0A5J4UEM5_9EUKA</name>
<dbReference type="Proteomes" id="UP000324800">
    <property type="component" value="Unassembled WGS sequence"/>
</dbReference>
<organism evidence="1 2">
    <name type="scientific">Streblomastix strix</name>
    <dbReference type="NCBI Taxonomy" id="222440"/>
    <lineage>
        <taxon>Eukaryota</taxon>
        <taxon>Metamonada</taxon>
        <taxon>Preaxostyla</taxon>
        <taxon>Oxymonadida</taxon>
        <taxon>Streblomastigidae</taxon>
        <taxon>Streblomastix</taxon>
    </lineage>
</organism>
<comment type="caution">
    <text evidence="1">The sequence shown here is derived from an EMBL/GenBank/DDBJ whole genome shotgun (WGS) entry which is preliminary data.</text>
</comment>
<dbReference type="AlphaFoldDB" id="A0A5J4UEM5"/>
<evidence type="ECO:0000313" key="2">
    <source>
        <dbReference type="Proteomes" id="UP000324800"/>
    </source>
</evidence>
<feature type="non-terminal residue" evidence="1">
    <location>
        <position position="1"/>
    </location>
</feature>